<organism evidence="2 3">
    <name type="scientific">Actinacidiphila oryziradicis</name>
    <dbReference type="NCBI Taxonomy" id="2571141"/>
    <lineage>
        <taxon>Bacteria</taxon>
        <taxon>Bacillati</taxon>
        <taxon>Actinomycetota</taxon>
        <taxon>Actinomycetes</taxon>
        <taxon>Kitasatosporales</taxon>
        <taxon>Streptomycetaceae</taxon>
        <taxon>Actinacidiphila</taxon>
    </lineage>
</organism>
<dbReference type="EMBL" id="SUMC01000058">
    <property type="protein sequence ID" value="TKA03060.1"/>
    <property type="molecule type" value="Genomic_DNA"/>
</dbReference>
<evidence type="ECO:0000313" key="3">
    <source>
        <dbReference type="Proteomes" id="UP000305778"/>
    </source>
</evidence>
<reference evidence="2 3" key="1">
    <citation type="submission" date="2019-04" db="EMBL/GenBank/DDBJ databases">
        <title>Streptomyces oryziradicis sp. nov., a novel actinomycete isolated from rhizosphere soil of rice (Oryza sativa L.).</title>
        <authorList>
            <person name="Li C."/>
        </authorList>
    </citation>
    <scope>NUCLEOTIDE SEQUENCE [LARGE SCALE GENOMIC DNA]</scope>
    <source>
        <strain evidence="2 3">NEAU-C40</strain>
    </source>
</reference>
<protein>
    <submittedName>
        <fullName evidence="2">Uncharacterized protein</fullName>
    </submittedName>
</protein>
<evidence type="ECO:0000313" key="2">
    <source>
        <dbReference type="EMBL" id="TKA03060.1"/>
    </source>
</evidence>
<accession>A0A4U0S2G6</accession>
<feature type="compositionally biased region" description="Low complexity" evidence="1">
    <location>
        <begin position="138"/>
        <end position="158"/>
    </location>
</feature>
<proteinExistence type="predicted"/>
<dbReference type="Proteomes" id="UP000305778">
    <property type="component" value="Unassembled WGS sequence"/>
</dbReference>
<sequence length="158" mass="17168">MPRGYTIIFGAWQGDLLPGEGRLLLDLPVAVRDNKPVRGLTTAEFIVQEPTWSLPLSRWTNTRSSPVSEAGQLTARLTRRRYPHSSAEEVPAKTWRFARLQGGGGDLQGGAAGVQWSAGARSRRSVTGALQRKAAVQTGSGSRSRSRSWSPIRTISSL</sequence>
<feature type="region of interest" description="Disordered" evidence="1">
    <location>
        <begin position="108"/>
        <end position="158"/>
    </location>
</feature>
<dbReference type="AlphaFoldDB" id="A0A4U0S2G6"/>
<comment type="caution">
    <text evidence="2">The sequence shown here is derived from an EMBL/GenBank/DDBJ whole genome shotgun (WGS) entry which is preliminary data.</text>
</comment>
<gene>
    <name evidence="2" type="ORF">FCI23_37575</name>
</gene>
<keyword evidence="3" id="KW-1185">Reference proteome</keyword>
<name>A0A4U0S2G6_9ACTN</name>
<evidence type="ECO:0000256" key="1">
    <source>
        <dbReference type="SAM" id="MobiDB-lite"/>
    </source>
</evidence>
<dbReference type="OrthoDB" id="9779952at2"/>